<dbReference type="Proteomes" id="UP001286313">
    <property type="component" value="Unassembled WGS sequence"/>
</dbReference>
<organism evidence="1 2">
    <name type="scientific">Petrolisthes cinctipes</name>
    <name type="common">Flat porcelain crab</name>
    <dbReference type="NCBI Taxonomy" id="88211"/>
    <lineage>
        <taxon>Eukaryota</taxon>
        <taxon>Metazoa</taxon>
        <taxon>Ecdysozoa</taxon>
        <taxon>Arthropoda</taxon>
        <taxon>Crustacea</taxon>
        <taxon>Multicrustacea</taxon>
        <taxon>Malacostraca</taxon>
        <taxon>Eumalacostraca</taxon>
        <taxon>Eucarida</taxon>
        <taxon>Decapoda</taxon>
        <taxon>Pleocyemata</taxon>
        <taxon>Anomura</taxon>
        <taxon>Galatheoidea</taxon>
        <taxon>Porcellanidae</taxon>
        <taxon>Petrolisthes</taxon>
    </lineage>
</organism>
<keyword evidence="2" id="KW-1185">Reference proteome</keyword>
<dbReference type="GO" id="GO:0003676">
    <property type="term" value="F:nucleic acid binding"/>
    <property type="evidence" value="ECO:0007669"/>
    <property type="project" value="InterPro"/>
</dbReference>
<evidence type="ECO:0000313" key="1">
    <source>
        <dbReference type="EMBL" id="KAK3892280.1"/>
    </source>
</evidence>
<proteinExistence type="predicted"/>
<sequence>MLGSAFVLDGDSSLWRTPDGCSTLQIELVAIGQALKDTEQKEGDILIISDSSSAIATIRTEKISDTSIQATLQRLSNVDRLITFLWIPSHKLESTSTGTDSGTGVLRRKGPITTGIVNTAKRPPQSLCYTTSLKCPVTAELRNVTNLMDINPYQEEAKIAATGLIRETCEDHIENLIKITEDHPTQR</sequence>
<evidence type="ECO:0000313" key="2">
    <source>
        <dbReference type="Proteomes" id="UP001286313"/>
    </source>
</evidence>
<reference evidence="1" key="1">
    <citation type="submission" date="2023-10" db="EMBL/GenBank/DDBJ databases">
        <title>Genome assemblies of two species of porcelain crab, Petrolisthes cinctipes and Petrolisthes manimaculis (Anomura: Porcellanidae).</title>
        <authorList>
            <person name="Angst P."/>
        </authorList>
    </citation>
    <scope>NUCLEOTIDE SEQUENCE</scope>
    <source>
        <strain evidence="1">PB745_01</strain>
        <tissue evidence="1">Gill</tissue>
    </source>
</reference>
<dbReference type="AlphaFoldDB" id="A0AAE1GI28"/>
<dbReference type="SUPFAM" id="SSF53098">
    <property type="entry name" value="Ribonuclease H-like"/>
    <property type="match status" value="1"/>
</dbReference>
<comment type="caution">
    <text evidence="1">The sequence shown here is derived from an EMBL/GenBank/DDBJ whole genome shotgun (WGS) entry which is preliminary data.</text>
</comment>
<dbReference type="InterPro" id="IPR012337">
    <property type="entry name" value="RNaseH-like_sf"/>
</dbReference>
<dbReference type="InterPro" id="IPR036397">
    <property type="entry name" value="RNaseH_sf"/>
</dbReference>
<protein>
    <recommendedName>
        <fullName evidence="3">RNase H type-1 domain-containing protein</fullName>
    </recommendedName>
</protein>
<gene>
    <name evidence="1" type="ORF">Pcinc_003901</name>
</gene>
<accession>A0AAE1GI28</accession>
<evidence type="ECO:0008006" key="3">
    <source>
        <dbReference type="Google" id="ProtNLM"/>
    </source>
</evidence>
<name>A0AAE1GI28_PETCI</name>
<dbReference type="Gene3D" id="3.30.420.10">
    <property type="entry name" value="Ribonuclease H-like superfamily/Ribonuclease H"/>
    <property type="match status" value="1"/>
</dbReference>
<dbReference type="EMBL" id="JAWQEG010000271">
    <property type="protein sequence ID" value="KAK3892280.1"/>
    <property type="molecule type" value="Genomic_DNA"/>
</dbReference>